<dbReference type="InterPro" id="IPR021327">
    <property type="entry name" value="DUF2934"/>
</dbReference>
<name>V5C387_9GAMM</name>
<evidence type="ECO:0000256" key="1">
    <source>
        <dbReference type="SAM" id="MobiDB-lite"/>
    </source>
</evidence>
<reference evidence="2 3" key="1">
    <citation type="journal article" date="2013" name="Genome Announc.">
        <title>Draft Genome Sequence of the Methanotrophic Gammaproteobacterium Methyloglobulus morosus DSM 22980 Strain KoM1.</title>
        <authorList>
            <person name="Poehlein A."/>
            <person name="Deutzmann J.S."/>
            <person name="Daniel R."/>
            <person name="Simeonova D.D."/>
        </authorList>
    </citation>
    <scope>NUCLEOTIDE SEQUENCE [LARGE SCALE GENOMIC DNA]</scope>
    <source>
        <strain evidence="2 3">KoM1</strain>
    </source>
</reference>
<accession>V5C387</accession>
<dbReference type="STRING" id="1116472.MGMO_112c00170"/>
<sequence length="66" mass="7646">MSKTIKKIKAEGNSQSKKAKKFNKPIFLPDRDARVAEIAYHKAKNRNFLPGYELDDWLEAGKEFSF</sequence>
<dbReference type="Proteomes" id="UP000017842">
    <property type="component" value="Unassembled WGS sequence"/>
</dbReference>
<proteinExistence type="predicted"/>
<dbReference type="AlphaFoldDB" id="V5C387"/>
<protein>
    <recommendedName>
        <fullName evidence="4">DUF2934 domain-containing protein</fullName>
    </recommendedName>
</protein>
<dbReference type="eggNOG" id="ENOG5031M32">
    <property type="taxonomic scope" value="Bacteria"/>
</dbReference>
<evidence type="ECO:0008006" key="4">
    <source>
        <dbReference type="Google" id="ProtNLM"/>
    </source>
</evidence>
<evidence type="ECO:0000313" key="2">
    <source>
        <dbReference type="EMBL" id="ESS71278.1"/>
    </source>
</evidence>
<feature type="region of interest" description="Disordered" evidence="1">
    <location>
        <begin position="1"/>
        <end position="21"/>
    </location>
</feature>
<gene>
    <name evidence="2" type="ORF">MGMO_112c00170</name>
</gene>
<dbReference type="OrthoDB" id="8538784at2"/>
<dbReference type="RefSeq" id="WP_023495665.1">
    <property type="nucleotide sequence ID" value="NZ_AYLO01000106.1"/>
</dbReference>
<evidence type="ECO:0000313" key="3">
    <source>
        <dbReference type="Proteomes" id="UP000017842"/>
    </source>
</evidence>
<keyword evidence="3" id="KW-1185">Reference proteome</keyword>
<comment type="caution">
    <text evidence="2">The sequence shown here is derived from an EMBL/GenBank/DDBJ whole genome shotgun (WGS) entry which is preliminary data.</text>
</comment>
<dbReference type="Pfam" id="PF11154">
    <property type="entry name" value="DUF2934"/>
    <property type="match status" value="1"/>
</dbReference>
<organism evidence="2 3">
    <name type="scientific">Methyloglobulus morosus KoM1</name>
    <dbReference type="NCBI Taxonomy" id="1116472"/>
    <lineage>
        <taxon>Bacteria</taxon>
        <taxon>Pseudomonadati</taxon>
        <taxon>Pseudomonadota</taxon>
        <taxon>Gammaproteobacteria</taxon>
        <taxon>Methylococcales</taxon>
        <taxon>Methylococcaceae</taxon>
        <taxon>Methyloglobulus</taxon>
    </lineage>
</organism>
<dbReference type="EMBL" id="AYLO01000106">
    <property type="protein sequence ID" value="ESS71278.1"/>
    <property type="molecule type" value="Genomic_DNA"/>
</dbReference>